<dbReference type="Gene3D" id="3.10.430.100">
    <property type="entry name" value="Ribosomal protein L9, C-terminal domain"/>
    <property type="match status" value="1"/>
</dbReference>
<comment type="subcellular location">
    <subcellularLocation>
        <location evidence="6">Plastid</location>
        <location evidence="6">Chloroplast</location>
    </subcellularLocation>
</comment>
<dbReference type="Pfam" id="PF01281">
    <property type="entry name" value="Ribosomal_L9_N"/>
    <property type="match status" value="1"/>
</dbReference>
<name>A0A1X9PUE4_9RHOD</name>
<dbReference type="NCBIfam" id="TIGR00158">
    <property type="entry name" value="L9"/>
    <property type="match status" value="1"/>
</dbReference>
<gene>
    <name evidence="6 8" type="primary">rpl9</name>
</gene>
<proteinExistence type="inferred from homology"/>
<dbReference type="PANTHER" id="PTHR21368">
    <property type="entry name" value="50S RIBOSOMAL PROTEIN L9"/>
    <property type="match status" value="1"/>
</dbReference>
<dbReference type="SUPFAM" id="SSF55658">
    <property type="entry name" value="L9 N-domain-like"/>
    <property type="match status" value="1"/>
</dbReference>
<evidence type="ECO:0000256" key="2">
    <source>
        <dbReference type="ARBA" id="ARBA00022730"/>
    </source>
</evidence>
<dbReference type="GO" id="GO:0019843">
    <property type="term" value="F:rRNA binding"/>
    <property type="evidence" value="ECO:0007669"/>
    <property type="project" value="UniProtKB-UniRule"/>
</dbReference>
<sequence length="153" mass="17430">MVKKMIEVLLRQDIKKLGKSGEVKTVAFGYARNYLIPFNYACKVTPNILHRIKKELEESKKQLLKIREGQLNLKQSIESIGKVTIRKKVGQNNLIFGSVNDRDIVNSIKSNLGETIDRKSIIIPEIKELGSYEIEIILNTDIVAKLQLQVIPE</sequence>
<dbReference type="Pfam" id="PF03948">
    <property type="entry name" value="Ribosomal_L9_C"/>
    <property type="match status" value="1"/>
</dbReference>
<keyword evidence="2 6" id="KW-0699">rRNA-binding</keyword>
<feature type="domain" description="Ribosomal protein L9" evidence="7">
    <location>
        <begin position="18"/>
        <end position="45"/>
    </location>
</feature>
<keyword evidence="8" id="KW-0150">Chloroplast</keyword>
<dbReference type="HAMAP" id="MF_00503">
    <property type="entry name" value="Ribosomal_bL9"/>
    <property type="match status" value="1"/>
</dbReference>
<dbReference type="EMBL" id="KY709211">
    <property type="protein sequence ID" value="ARO91114.1"/>
    <property type="molecule type" value="Genomic_DNA"/>
</dbReference>
<dbReference type="PROSITE" id="PS00651">
    <property type="entry name" value="RIBOSOMAL_L9"/>
    <property type="match status" value="1"/>
</dbReference>
<dbReference type="AlphaFoldDB" id="A0A1X9PUE4"/>
<dbReference type="GO" id="GO:0009507">
    <property type="term" value="C:chloroplast"/>
    <property type="evidence" value="ECO:0007669"/>
    <property type="project" value="UniProtKB-SubCell"/>
</dbReference>
<evidence type="ECO:0000256" key="1">
    <source>
        <dbReference type="ARBA" id="ARBA00010605"/>
    </source>
</evidence>
<geneLocation type="chloroplast" evidence="8"/>
<dbReference type="InterPro" id="IPR020594">
    <property type="entry name" value="Ribosomal_bL9_bac/chp"/>
</dbReference>
<organism evidence="8">
    <name type="scientific">Flintiella sanguinaria</name>
    <dbReference type="NCBI Taxonomy" id="101926"/>
    <lineage>
        <taxon>Eukaryota</taxon>
        <taxon>Rhodophyta</taxon>
        <taxon>Bangiophyceae</taxon>
        <taxon>Porphyridiales</taxon>
        <taxon>Porphyridiaceae</taxon>
        <taxon>Flintiella</taxon>
    </lineage>
</organism>
<comment type="function">
    <text evidence="6">Binds to the 23S rRNA.</text>
</comment>
<dbReference type="InterPro" id="IPR036791">
    <property type="entry name" value="Ribosomal_bL9_C_sf"/>
</dbReference>
<evidence type="ECO:0000256" key="5">
    <source>
        <dbReference type="ARBA" id="ARBA00023274"/>
    </source>
</evidence>
<evidence type="ECO:0000259" key="7">
    <source>
        <dbReference type="PROSITE" id="PS00651"/>
    </source>
</evidence>
<dbReference type="InterPro" id="IPR020069">
    <property type="entry name" value="Ribosomal_bL9_C"/>
</dbReference>
<keyword evidence="3 6" id="KW-0694">RNA-binding</keyword>
<dbReference type="InterPro" id="IPR036935">
    <property type="entry name" value="Ribosomal_bL9_N_sf"/>
</dbReference>
<accession>A0A1X9PUE4</accession>
<dbReference type="Gene3D" id="3.40.5.10">
    <property type="entry name" value="Ribosomal protein L9, N-terminal domain"/>
    <property type="match status" value="1"/>
</dbReference>
<dbReference type="GO" id="GO:1990904">
    <property type="term" value="C:ribonucleoprotein complex"/>
    <property type="evidence" value="ECO:0007669"/>
    <property type="project" value="UniProtKB-KW"/>
</dbReference>
<keyword evidence="8" id="KW-0934">Plastid</keyword>
<dbReference type="GO" id="GO:0005840">
    <property type="term" value="C:ribosome"/>
    <property type="evidence" value="ECO:0007669"/>
    <property type="project" value="UniProtKB-KW"/>
</dbReference>
<dbReference type="InterPro" id="IPR009027">
    <property type="entry name" value="Ribosomal_bL9/RNase_H1_N"/>
</dbReference>
<keyword evidence="5 6" id="KW-0687">Ribonucleoprotein</keyword>
<comment type="similarity">
    <text evidence="1 6">Belongs to the bacterial ribosomal protein bL9 family.</text>
</comment>
<evidence type="ECO:0000313" key="8">
    <source>
        <dbReference type="EMBL" id="ARO91114.1"/>
    </source>
</evidence>
<reference evidence="8" key="1">
    <citation type="submission" date="2017-03" db="EMBL/GenBank/DDBJ databases">
        <title>The new red algal subphylum Proteorhodophytina comprises the largest and most divergent plastid genomes known.</title>
        <authorList>
            <person name="Munoz-Gomez S.A."/>
            <person name="Mejia-Franco F.G."/>
            <person name="Durnin K."/>
            <person name="Morgan C."/>
            <person name="Grisdale C.J."/>
            <person name="Archibald J.M."/>
            <person name="Slamovits C.H."/>
        </authorList>
    </citation>
    <scope>NUCLEOTIDE SEQUENCE</scope>
    <source>
        <strain evidence="8">UTEX LB2060</strain>
    </source>
</reference>
<evidence type="ECO:0000256" key="3">
    <source>
        <dbReference type="ARBA" id="ARBA00022884"/>
    </source>
</evidence>
<protein>
    <recommendedName>
        <fullName evidence="6">Large ribosomal subunit protein bL9c</fullName>
    </recommendedName>
</protein>
<dbReference type="SUPFAM" id="SSF55653">
    <property type="entry name" value="Ribosomal protein L9 C-domain"/>
    <property type="match status" value="1"/>
</dbReference>
<dbReference type="InterPro" id="IPR000244">
    <property type="entry name" value="Ribosomal_bL9"/>
</dbReference>
<dbReference type="GO" id="GO:0006412">
    <property type="term" value="P:translation"/>
    <property type="evidence" value="ECO:0007669"/>
    <property type="project" value="UniProtKB-UniRule"/>
</dbReference>
<evidence type="ECO:0000256" key="6">
    <source>
        <dbReference type="HAMAP-Rule" id="MF_00503"/>
    </source>
</evidence>
<dbReference type="GO" id="GO:0003735">
    <property type="term" value="F:structural constituent of ribosome"/>
    <property type="evidence" value="ECO:0007669"/>
    <property type="project" value="InterPro"/>
</dbReference>
<evidence type="ECO:0000256" key="4">
    <source>
        <dbReference type="ARBA" id="ARBA00022980"/>
    </source>
</evidence>
<keyword evidence="4 6" id="KW-0689">Ribosomal protein</keyword>
<dbReference type="InterPro" id="IPR020070">
    <property type="entry name" value="Ribosomal_bL9_N"/>
</dbReference>